<evidence type="ECO:0000313" key="2">
    <source>
        <dbReference type="Proteomes" id="UP001630127"/>
    </source>
</evidence>
<protein>
    <submittedName>
        <fullName evidence="1">Uncharacterized protein</fullName>
    </submittedName>
</protein>
<dbReference type="Proteomes" id="UP001630127">
    <property type="component" value="Unassembled WGS sequence"/>
</dbReference>
<sequence length="118" mass="13435">MELGFSLPSKCYIIVNLSRRLIIALQIVHWLVKSGLSLQQSVASQSHKYPLCFTGYNHDGYFPHHPPKAKQKIFVKWVDSSNKGNSILAYTVDNATARINDLRLQLKRSTTKQPVVIR</sequence>
<comment type="caution">
    <text evidence="1">The sequence shown here is derived from an EMBL/GenBank/DDBJ whole genome shotgun (WGS) entry which is preliminary data.</text>
</comment>
<reference evidence="1 2" key="1">
    <citation type="submission" date="2024-11" db="EMBL/GenBank/DDBJ databases">
        <title>A near-complete genome assembly of Cinchona calisaya.</title>
        <authorList>
            <person name="Lian D.C."/>
            <person name="Zhao X.W."/>
            <person name="Wei L."/>
        </authorList>
    </citation>
    <scope>NUCLEOTIDE SEQUENCE [LARGE SCALE GENOMIC DNA]</scope>
    <source>
        <tissue evidence="1">Nenye</tissue>
    </source>
</reference>
<organism evidence="1 2">
    <name type="scientific">Cinchona calisaya</name>
    <dbReference type="NCBI Taxonomy" id="153742"/>
    <lineage>
        <taxon>Eukaryota</taxon>
        <taxon>Viridiplantae</taxon>
        <taxon>Streptophyta</taxon>
        <taxon>Embryophyta</taxon>
        <taxon>Tracheophyta</taxon>
        <taxon>Spermatophyta</taxon>
        <taxon>Magnoliopsida</taxon>
        <taxon>eudicotyledons</taxon>
        <taxon>Gunneridae</taxon>
        <taxon>Pentapetalae</taxon>
        <taxon>asterids</taxon>
        <taxon>lamiids</taxon>
        <taxon>Gentianales</taxon>
        <taxon>Rubiaceae</taxon>
        <taxon>Cinchonoideae</taxon>
        <taxon>Cinchoneae</taxon>
        <taxon>Cinchona</taxon>
    </lineage>
</organism>
<evidence type="ECO:0000313" key="1">
    <source>
        <dbReference type="EMBL" id="KAL3509944.1"/>
    </source>
</evidence>
<dbReference type="EMBL" id="JBJUIK010000012">
    <property type="protein sequence ID" value="KAL3509944.1"/>
    <property type="molecule type" value="Genomic_DNA"/>
</dbReference>
<accession>A0ABD2YT13</accession>
<name>A0ABD2YT13_9GENT</name>
<proteinExistence type="predicted"/>
<keyword evidence="2" id="KW-1185">Reference proteome</keyword>
<dbReference type="AlphaFoldDB" id="A0ABD2YT13"/>
<gene>
    <name evidence="1" type="ORF">ACH5RR_029345</name>
</gene>